<protein>
    <submittedName>
        <fullName evidence="2">Uncharacterized protein</fullName>
    </submittedName>
</protein>
<accession>A0AAN6N471</accession>
<feature type="compositionally biased region" description="Polar residues" evidence="1">
    <location>
        <begin position="49"/>
        <end position="64"/>
    </location>
</feature>
<feature type="non-terminal residue" evidence="2">
    <location>
        <position position="64"/>
    </location>
</feature>
<keyword evidence="3" id="KW-1185">Reference proteome</keyword>
<comment type="caution">
    <text evidence="2">The sequence shown here is derived from an EMBL/GenBank/DDBJ whole genome shotgun (WGS) entry which is preliminary data.</text>
</comment>
<dbReference type="Proteomes" id="UP001303473">
    <property type="component" value="Unassembled WGS sequence"/>
</dbReference>
<feature type="region of interest" description="Disordered" evidence="1">
    <location>
        <begin position="44"/>
        <end position="64"/>
    </location>
</feature>
<evidence type="ECO:0000256" key="1">
    <source>
        <dbReference type="SAM" id="MobiDB-lite"/>
    </source>
</evidence>
<feature type="non-terminal residue" evidence="2">
    <location>
        <position position="1"/>
    </location>
</feature>
<dbReference type="AlphaFoldDB" id="A0AAN6N471"/>
<reference evidence="3" key="1">
    <citation type="journal article" date="2023" name="Mol. Phylogenet. Evol.">
        <title>Genome-scale phylogeny and comparative genomics of the fungal order Sordariales.</title>
        <authorList>
            <person name="Hensen N."/>
            <person name="Bonometti L."/>
            <person name="Westerberg I."/>
            <person name="Brannstrom I.O."/>
            <person name="Guillou S."/>
            <person name="Cros-Aarteil S."/>
            <person name="Calhoun S."/>
            <person name="Haridas S."/>
            <person name="Kuo A."/>
            <person name="Mondo S."/>
            <person name="Pangilinan J."/>
            <person name="Riley R."/>
            <person name="LaButti K."/>
            <person name="Andreopoulos B."/>
            <person name="Lipzen A."/>
            <person name="Chen C."/>
            <person name="Yan M."/>
            <person name="Daum C."/>
            <person name="Ng V."/>
            <person name="Clum A."/>
            <person name="Steindorff A."/>
            <person name="Ohm R.A."/>
            <person name="Martin F."/>
            <person name="Silar P."/>
            <person name="Natvig D.O."/>
            <person name="Lalanne C."/>
            <person name="Gautier V."/>
            <person name="Ament-Velasquez S.L."/>
            <person name="Kruys A."/>
            <person name="Hutchinson M.I."/>
            <person name="Powell A.J."/>
            <person name="Barry K."/>
            <person name="Miller A.N."/>
            <person name="Grigoriev I.V."/>
            <person name="Debuchy R."/>
            <person name="Gladieux P."/>
            <person name="Hiltunen Thoren M."/>
            <person name="Johannesson H."/>
        </authorList>
    </citation>
    <scope>NUCLEOTIDE SEQUENCE [LARGE SCALE GENOMIC DNA]</scope>
    <source>
        <strain evidence="3">CBS 340.73</strain>
    </source>
</reference>
<organism evidence="2 3">
    <name type="scientific">Diplogelasinospora grovesii</name>
    <dbReference type="NCBI Taxonomy" id="303347"/>
    <lineage>
        <taxon>Eukaryota</taxon>
        <taxon>Fungi</taxon>
        <taxon>Dikarya</taxon>
        <taxon>Ascomycota</taxon>
        <taxon>Pezizomycotina</taxon>
        <taxon>Sordariomycetes</taxon>
        <taxon>Sordariomycetidae</taxon>
        <taxon>Sordariales</taxon>
        <taxon>Diplogelasinosporaceae</taxon>
        <taxon>Diplogelasinospora</taxon>
    </lineage>
</organism>
<evidence type="ECO:0000313" key="3">
    <source>
        <dbReference type="Proteomes" id="UP001303473"/>
    </source>
</evidence>
<proteinExistence type="predicted"/>
<evidence type="ECO:0000313" key="2">
    <source>
        <dbReference type="EMBL" id="KAK3938276.1"/>
    </source>
</evidence>
<gene>
    <name evidence="2" type="ORF">QBC46DRAFT_239378</name>
</gene>
<dbReference type="EMBL" id="MU853833">
    <property type="protein sequence ID" value="KAK3938276.1"/>
    <property type="molecule type" value="Genomic_DNA"/>
</dbReference>
<name>A0AAN6N471_9PEZI</name>
<sequence>SVPSDNFDFDRIKPLLNAVLAESPDDALIWDQVYNAVTEATPPPRPIASSLQQTPWLRNTSSFA</sequence>